<gene>
    <name evidence="17" type="ORF">FC69_GL000515</name>
</gene>
<comment type="catalytic activity">
    <reaction evidence="14 15">
        <text>2 cob(II)alamin + reduced [electron-transfer flavoprotein] + 2 ATP = 2 adenosylcob(III)alamin + 2 triphosphate + oxidized [electron-transfer flavoprotein] + 3 H(+)</text>
        <dbReference type="Rhea" id="RHEA:28671"/>
        <dbReference type="Rhea" id="RHEA-COMP:10685"/>
        <dbReference type="Rhea" id="RHEA-COMP:10686"/>
        <dbReference type="ChEBI" id="CHEBI:15378"/>
        <dbReference type="ChEBI" id="CHEBI:16304"/>
        <dbReference type="ChEBI" id="CHEBI:18036"/>
        <dbReference type="ChEBI" id="CHEBI:18408"/>
        <dbReference type="ChEBI" id="CHEBI:30616"/>
        <dbReference type="ChEBI" id="CHEBI:57692"/>
        <dbReference type="ChEBI" id="CHEBI:58307"/>
        <dbReference type="EC" id="2.5.1.17"/>
    </reaction>
</comment>
<evidence type="ECO:0000256" key="14">
    <source>
        <dbReference type="ARBA" id="ARBA00048692"/>
    </source>
</evidence>
<dbReference type="GO" id="GO:0009236">
    <property type="term" value="P:cobalamin biosynthetic process"/>
    <property type="evidence" value="ECO:0007669"/>
    <property type="project" value="UniProtKB-UniRule"/>
</dbReference>
<evidence type="ECO:0000256" key="5">
    <source>
        <dbReference type="ARBA" id="ARBA00020963"/>
    </source>
</evidence>
<feature type="domain" description="Cobalamin adenosyltransferase-like" evidence="16">
    <location>
        <begin position="3"/>
        <end position="165"/>
    </location>
</feature>
<dbReference type="RefSeq" id="WP_025083766.1">
    <property type="nucleotide sequence ID" value="NZ_AZEX01000013.1"/>
</dbReference>
<evidence type="ECO:0000256" key="6">
    <source>
        <dbReference type="ARBA" id="ARBA00022573"/>
    </source>
</evidence>
<dbReference type="FunFam" id="1.20.1200.10:FF:000001">
    <property type="entry name" value="Cob(I)yrinic acid a,c-diamide adenosyltransferase"/>
    <property type="match status" value="1"/>
</dbReference>
<evidence type="ECO:0000256" key="9">
    <source>
        <dbReference type="ARBA" id="ARBA00022840"/>
    </source>
</evidence>
<evidence type="ECO:0000256" key="2">
    <source>
        <dbReference type="ARBA" id="ARBA00007487"/>
    </source>
</evidence>
<organism evidence="17 18">
    <name type="scientific">Latilactobacillus fuchuensis DSM 14340 = JCM 11249</name>
    <dbReference type="NCBI Taxonomy" id="1423747"/>
    <lineage>
        <taxon>Bacteria</taxon>
        <taxon>Bacillati</taxon>
        <taxon>Bacillota</taxon>
        <taxon>Bacilli</taxon>
        <taxon>Lactobacillales</taxon>
        <taxon>Lactobacillaceae</taxon>
        <taxon>Latilactobacillus</taxon>
    </lineage>
</organism>
<evidence type="ECO:0000256" key="11">
    <source>
        <dbReference type="ARBA" id="ARBA00033334"/>
    </source>
</evidence>
<evidence type="ECO:0000256" key="8">
    <source>
        <dbReference type="ARBA" id="ARBA00022741"/>
    </source>
</evidence>
<keyword evidence="7 15" id="KW-0808">Transferase</keyword>
<keyword evidence="8 15" id="KW-0547">Nucleotide-binding</keyword>
<dbReference type="NCBIfam" id="TIGR00636">
    <property type="entry name" value="PduO_Nterm"/>
    <property type="match status" value="1"/>
</dbReference>
<keyword evidence="9 15" id="KW-0067">ATP-binding</keyword>
<dbReference type="PANTHER" id="PTHR12213:SF0">
    <property type="entry name" value="CORRINOID ADENOSYLTRANSFERASE MMAB"/>
    <property type="match status" value="1"/>
</dbReference>
<proteinExistence type="inferred from homology"/>
<dbReference type="eggNOG" id="COG2096">
    <property type="taxonomic scope" value="Bacteria"/>
</dbReference>
<evidence type="ECO:0000256" key="3">
    <source>
        <dbReference type="ARBA" id="ARBA00011233"/>
    </source>
</evidence>
<dbReference type="OrthoDB" id="9778896at2"/>
<dbReference type="EMBL" id="AZEX01000013">
    <property type="protein sequence ID" value="KRL61662.1"/>
    <property type="molecule type" value="Genomic_DNA"/>
</dbReference>
<dbReference type="InterPro" id="IPR036451">
    <property type="entry name" value="CblAdoTrfase-like_sf"/>
</dbReference>
<evidence type="ECO:0000313" key="17">
    <source>
        <dbReference type="EMBL" id="KRL61662.1"/>
    </source>
</evidence>
<dbReference type="SUPFAM" id="SSF89028">
    <property type="entry name" value="Cobalamin adenosyltransferase-like"/>
    <property type="match status" value="1"/>
</dbReference>
<evidence type="ECO:0000259" key="16">
    <source>
        <dbReference type="Pfam" id="PF01923"/>
    </source>
</evidence>
<evidence type="ECO:0000256" key="13">
    <source>
        <dbReference type="ARBA" id="ARBA00048555"/>
    </source>
</evidence>
<dbReference type="STRING" id="1423747.FC69_GL000515"/>
<comment type="caution">
    <text evidence="17">The sequence shown here is derived from an EMBL/GenBank/DDBJ whole genome shotgun (WGS) entry which is preliminary data.</text>
</comment>
<accession>A0A0R1RZ86</accession>
<dbReference type="GO" id="GO:0005524">
    <property type="term" value="F:ATP binding"/>
    <property type="evidence" value="ECO:0007669"/>
    <property type="project" value="UniProtKB-UniRule"/>
</dbReference>
<dbReference type="InterPro" id="IPR029499">
    <property type="entry name" value="PduO-typ"/>
</dbReference>
<dbReference type="Gene3D" id="1.20.1200.10">
    <property type="entry name" value="Cobalamin adenosyltransferase-like"/>
    <property type="match status" value="1"/>
</dbReference>
<evidence type="ECO:0000256" key="10">
    <source>
        <dbReference type="ARBA" id="ARBA00031529"/>
    </source>
</evidence>
<dbReference type="Proteomes" id="UP000051264">
    <property type="component" value="Unassembled WGS sequence"/>
</dbReference>
<comment type="similarity">
    <text evidence="2 15">Belongs to the Cob(I)alamin adenosyltransferase family.</text>
</comment>
<evidence type="ECO:0000256" key="4">
    <source>
        <dbReference type="ARBA" id="ARBA00012454"/>
    </source>
</evidence>
<evidence type="ECO:0000256" key="1">
    <source>
        <dbReference type="ARBA" id="ARBA00005121"/>
    </source>
</evidence>
<dbReference type="PANTHER" id="PTHR12213">
    <property type="entry name" value="CORRINOID ADENOSYLTRANSFERASE"/>
    <property type="match status" value="1"/>
</dbReference>
<comment type="pathway">
    <text evidence="1 15">Cofactor biosynthesis; adenosylcobalamin biosynthesis; adenosylcobalamin from cob(II)yrinate a,c-diamide: step 2/7.</text>
</comment>
<evidence type="ECO:0000256" key="15">
    <source>
        <dbReference type="RuleBase" id="RU366026"/>
    </source>
</evidence>
<dbReference type="EC" id="2.5.1.17" evidence="4 15"/>
<protein>
    <recommendedName>
        <fullName evidence="5 15">Corrinoid adenosyltransferase</fullName>
        <ecNumber evidence="4 15">2.5.1.17</ecNumber>
    </recommendedName>
    <alternativeName>
        <fullName evidence="10 15">Cob(II)alamin adenosyltransferase</fullName>
    </alternativeName>
    <alternativeName>
        <fullName evidence="12 15">Cob(II)yrinic acid a,c-diamide adenosyltransferase</fullName>
    </alternativeName>
    <alternativeName>
        <fullName evidence="11 15">Cobinamide/cobalamin adenosyltransferase</fullName>
    </alternativeName>
</protein>
<comment type="catalytic activity">
    <reaction evidence="13 15">
        <text>2 cob(II)yrinate a,c diamide + reduced [electron-transfer flavoprotein] + 2 ATP = 2 adenosylcob(III)yrinate a,c-diamide + 2 triphosphate + oxidized [electron-transfer flavoprotein] + 3 H(+)</text>
        <dbReference type="Rhea" id="RHEA:11528"/>
        <dbReference type="Rhea" id="RHEA-COMP:10685"/>
        <dbReference type="Rhea" id="RHEA-COMP:10686"/>
        <dbReference type="ChEBI" id="CHEBI:15378"/>
        <dbReference type="ChEBI" id="CHEBI:18036"/>
        <dbReference type="ChEBI" id="CHEBI:30616"/>
        <dbReference type="ChEBI" id="CHEBI:57692"/>
        <dbReference type="ChEBI" id="CHEBI:58307"/>
        <dbReference type="ChEBI" id="CHEBI:58503"/>
        <dbReference type="ChEBI" id="CHEBI:58537"/>
        <dbReference type="EC" id="2.5.1.17"/>
    </reaction>
</comment>
<dbReference type="PATRIC" id="fig|1423747.3.peg.524"/>
<dbReference type="GO" id="GO:0008817">
    <property type="term" value="F:corrinoid adenosyltransferase activity"/>
    <property type="evidence" value="ECO:0007669"/>
    <property type="project" value="UniProtKB-UniRule"/>
</dbReference>
<dbReference type="UniPathway" id="UPA00148">
    <property type="reaction ID" value="UER00233"/>
</dbReference>
<dbReference type="InterPro" id="IPR016030">
    <property type="entry name" value="CblAdoTrfase-like"/>
</dbReference>
<comment type="subunit">
    <text evidence="3">Homotrimer.</text>
</comment>
<evidence type="ECO:0000256" key="7">
    <source>
        <dbReference type="ARBA" id="ARBA00022679"/>
    </source>
</evidence>
<dbReference type="Pfam" id="PF01923">
    <property type="entry name" value="Cob_adeno_trans"/>
    <property type="match status" value="1"/>
</dbReference>
<sequence>MKLYTKTGDKGLTRIIGGGKVRKNALRVAAYGDVDELTSYVGLIISEIADYPDLKTQLIEVQQILFDCGTDLATPDDSRGYRTKPEYTAWLEVQIDRYADVPPALTEFILPGGAPIAAKLHYGRTIARRVERQVVALQEVEAINQDVLIFLNRLSDYLYAIARYVNFKAGVTETNYRRNKRIFH</sequence>
<reference evidence="17 18" key="1">
    <citation type="journal article" date="2015" name="Genome Announc.">
        <title>Expanding the biotechnology potential of lactobacilli through comparative genomics of 213 strains and associated genera.</title>
        <authorList>
            <person name="Sun Z."/>
            <person name="Harris H.M."/>
            <person name="McCann A."/>
            <person name="Guo C."/>
            <person name="Argimon S."/>
            <person name="Zhang W."/>
            <person name="Yang X."/>
            <person name="Jeffery I.B."/>
            <person name="Cooney J.C."/>
            <person name="Kagawa T.F."/>
            <person name="Liu W."/>
            <person name="Song Y."/>
            <person name="Salvetti E."/>
            <person name="Wrobel A."/>
            <person name="Rasinkangas P."/>
            <person name="Parkhill J."/>
            <person name="Rea M.C."/>
            <person name="O'Sullivan O."/>
            <person name="Ritari J."/>
            <person name="Douillard F.P."/>
            <person name="Paul Ross R."/>
            <person name="Yang R."/>
            <person name="Briner A.E."/>
            <person name="Felis G.E."/>
            <person name="de Vos W.M."/>
            <person name="Barrangou R."/>
            <person name="Klaenhammer T.R."/>
            <person name="Caufield P.W."/>
            <person name="Cui Y."/>
            <person name="Zhang H."/>
            <person name="O'Toole P.W."/>
        </authorList>
    </citation>
    <scope>NUCLEOTIDE SEQUENCE [LARGE SCALE GENOMIC DNA]</scope>
    <source>
        <strain evidence="17 18">DSM 14340</strain>
    </source>
</reference>
<evidence type="ECO:0000256" key="12">
    <source>
        <dbReference type="ARBA" id="ARBA00033354"/>
    </source>
</evidence>
<keyword evidence="6 15" id="KW-0169">Cobalamin biosynthesis</keyword>
<name>A0A0R1RZ86_9LACO</name>
<dbReference type="AlphaFoldDB" id="A0A0R1RZ86"/>
<evidence type="ECO:0000313" key="18">
    <source>
        <dbReference type="Proteomes" id="UP000051264"/>
    </source>
</evidence>